<dbReference type="CDD" id="cd16913">
    <property type="entry name" value="YkuD_like"/>
    <property type="match status" value="1"/>
</dbReference>
<dbReference type="PROSITE" id="PS52029">
    <property type="entry name" value="LD_TPASE"/>
    <property type="match status" value="1"/>
</dbReference>
<evidence type="ECO:0000256" key="6">
    <source>
        <dbReference type="PROSITE-ProRule" id="PRU01373"/>
    </source>
</evidence>
<keyword evidence="9" id="KW-1185">Reference proteome</keyword>
<reference evidence="9" key="1">
    <citation type="journal article" date="2019" name="Int. J. Syst. Evol. Microbiol.">
        <title>The Global Catalogue of Microorganisms (GCM) 10K type strain sequencing project: providing services to taxonomists for standard genome sequencing and annotation.</title>
        <authorList>
            <consortium name="The Broad Institute Genomics Platform"/>
            <consortium name="The Broad Institute Genome Sequencing Center for Infectious Disease"/>
            <person name="Wu L."/>
            <person name="Ma J."/>
        </authorList>
    </citation>
    <scope>NUCLEOTIDE SEQUENCE [LARGE SCALE GENOMIC DNA]</scope>
    <source>
        <strain evidence="9">JCM 16548</strain>
    </source>
</reference>
<feature type="domain" description="L,D-TPase catalytic" evidence="7">
    <location>
        <begin position="134"/>
        <end position="246"/>
    </location>
</feature>
<comment type="pathway">
    <text evidence="1 6">Cell wall biogenesis; peptidoglycan biosynthesis.</text>
</comment>
<evidence type="ECO:0000256" key="4">
    <source>
        <dbReference type="ARBA" id="ARBA00022984"/>
    </source>
</evidence>
<accession>A0ABP7EGJ2</accession>
<name>A0ABP7EGJ2_9ACTN</name>
<dbReference type="SUPFAM" id="SSF47090">
    <property type="entry name" value="PGBD-like"/>
    <property type="match status" value="1"/>
</dbReference>
<evidence type="ECO:0000256" key="2">
    <source>
        <dbReference type="ARBA" id="ARBA00022679"/>
    </source>
</evidence>
<gene>
    <name evidence="8" type="ORF">GCM10022204_42030</name>
</gene>
<dbReference type="InterPro" id="IPR005490">
    <property type="entry name" value="LD_TPept_cat_dom"/>
</dbReference>
<keyword evidence="2" id="KW-0808">Transferase</keyword>
<feature type="active site" description="Nucleophile" evidence="6">
    <location>
        <position position="221"/>
    </location>
</feature>
<dbReference type="RefSeq" id="WP_344814431.1">
    <property type="nucleotide sequence ID" value="NZ_BAAAYX010000026.1"/>
</dbReference>
<dbReference type="InterPro" id="IPR050979">
    <property type="entry name" value="LD-transpeptidase"/>
</dbReference>
<feature type="active site" description="Proton donor/acceptor" evidence="6">
    <location>
        <position position="204"/>
    </location>
</feature>
<evidence type="ECO:0000313" key="8">
    <source>
        <dbReference type="EMBL" id="GAA3717687.1"/>
    </source>
</evidence>
<dbReference type="Gene3D" id="2.40.440.10">
    <property type="entry name" value="L,D-transpeptidase catalytic domain-like"/>
    <property type="match status" value="1"/>
</dbReference>
<dbReference type="SUPFAM" id="SSF141523">
    <property type="entry name" value="L,D-transpeptidase catalytic domain-like"/>
    <property type="match status" value="1"/>
</dbReference>
<evidence type="ECO:0000256" key="1">
    <source>
        <dbReference type="ARBA" id="ARBA00004752"/>
    </source>
</evidence>
<dbReference type="EMBL" id="BAAAYX010000026">
    <property type="protein sequence ID" value="GAA3717687.1"/>
    <property type="molecule type" value="Genomic_DNA"/>
</dbReference>
<keyword evidence="4 6" id="KW-0573">Peptidoglycan synthesis</keyword>
<evidence type="ECO:0000259" key="7">
    <source>
        <dbReference type="PROSITE" id="PS52029"/>
    </source>
</evidence>
<dbReference type="InterPro" id="IPR036365">
    <property type="entry name" value="PGBD-like_sf"/>
</dbReference>
<keyword evidence="3 6" id="KW-0133">Cell shape</keyword>
<dbReference type="InterPro" id="IPR038063">
    <property type="entry name" value="Transpep_catalytic_dom"/>
</dbReference>
<dbReference type="Pfam" id="PF01471">
    <property type="entry name" value="PG_binding_1"/>
    <property type="match status" value="1"/>
</dbReference>
<dbReference type="Gene3D" id="1.10.101.10">
    <property type="entry name" value="PGBD-like superfamily/PGBD"/>
    <property type="match status" value="1"/>
</dbReference>
<evidence type="ECO:0000256" key="5">
    <source>
        <dbReference type="ARBA" id="ARBA00023316"/>
    </source>
</evidence>
<dbReference type="PANTHER" id="PTHR30582">
    <property type="entry name" value="L,D-TRANSPEPTIDASE"/>
    <property type="match status" value="1"/>
</dbReference>
<evidence type="ECO:0000256" key="3">
    <source>
        <dbReference type="ARBA" id="ARBA00022960"/>
    </source>
</evidence>
<dbReference type="PANTHER" id="PTHR30582:SF33">
    <property type="entry name" value="EXPORTED PROTEIN"/>
    <property type="match status" value="1"/>
</dbReference>
<dbReference type="InterPro" id="IPR002477">
    <property type="entry name" value="Peptidoglycan-bd-like"/>
</dbReference>
<evidence type="ECO:0000313" key="9">
    <source>
        <dbReference type="Proteomes" id="UP001500051"/>
    </source>
</evidence>
<keyword evidence="5 6" id="KW-0961">Cell wall biogenesis/degradation</keyword>
<comment type="caution">
    <text evidence="8">The sequence shown here is derived from an EMBL/GenBank/DDBJ whole genome shotgun (WGS) entry which is preliminary data.</text>
</comment>
<organism evidence="8 9">
    <name type="scientific">Microlunatus aurantiacus</name>
    <dbReference type="NCBI Taxonomy" id="446786"/>
    <lineage>
        <taxon>Bacteria</taxon>
        <taxon>Bacillati</taxon>
        <taxon>Actinomycetota</taxon>
        <taxon>Actinomycetes</taxon>
        <taxon>Propionibacteriales</taxon>
        <taxon>Propionibacteriaceae</taxon>
        <taxon>Microlunatus</taxon>
    </lineage>
</organism>
<dbReference type="Proteomes" id="UP001500051">
    <property type="component" value="Unassembled WGS sequence"/>
</dbReference>
<sequence length="248" mass="27493">MRRRIISILVSVGVAIALIGTVTVGTAPSAAAATYVSKTYTAPKKGQSSGGVTALQRRLVKAEVLSSAYVTGFFGDKTEAAVKKFQRRQGLSASGRVNRTTWNRLVKKTGTIKITSRASSSGKKIDRRCKVSGRALCIDKTRDKLYYMKNSKIIRTFDARFGCSSTRTREGRFTVNWKSRNHYSTIYHTPMPYAMFFSGGQAVHYSADFAARGYNGCSHGCVNIRNKSGIRWVFDRVRVGDRVVVYRS</sequence>
<dbReference type="InterPro" id="IPR036366">
    <property type="entry name" value="PGBDSf"/>
</dbReference>
<protein>
    <recommendedName>
        <fullName evidence="7">L,D-TPase catalytic domain-containing protein</fullName>
    </recommendedName>
</protein>
<dbReference type="Pfam" id="PF03734">
    <property type="entry name" value="YkuD"/>
    <property type="match status" value="1"/>
</dbReference>
<proteinExistence type="predicted"/>